<feature type="domain" description="VWFA" evidence="1">
    <location>
        <begin position="142"/>
        <end position="258"/>
    </location>
</feature>
<dbReference type="Pfam" id="PF13400">
    <property type="entry name" value="Tad"/>
    <property type="match status" value="1"/>
</dbReference>
<evidence type="ECO:0000313" key="3">
    <source>
        <dbReference type="Proteomes" id="UP000318242"/>
    </source>
</evidence>
<dbReference type="RefSeq" id="WP_141271852.1">
    <property type="nucleotide sequence ID" value="NZ_BJLH01000012.1"/>
</dbReference>
<dbReference type="Pfam" id="PF00092">
    <property type="entry name" value="VWA"/>
    <property type="match status" value="1"/>
</dbReference>
<dbReference type="Gene3D" id="3.40.50.410">
    <property type="entry name" value="von Willebrand factor, type A domain"/>
    <property type="match status" value="1"/>
</dbReference>
<evidence type="ECO:0000259" key="1">
    <source>
        <dbReference type="PROSITE" id="PS50234"/>
    </source>
</evidence>
<gene>
    <name evidence="2" type="ORF">VCO01S_26770</name>
</gene>
<comment type="caution">
    <text evidence="2">The sequence shown here is derived from an EMBL/GenBank/DDBJ whole genome shotgun (WGS) entry which is preliminary data.</text>
</comment>
<organism evidence="2 3">
    <name type="scientific">Vibrio comitans NBRC 102076</name>
    <dbReference type="NCBI Taxonomy" id="1219078"/>
    <lineage>
        <taxon>Bacteria</taxon>
        <taxon>Pseudomonadati</taxon>
        <taxon>Pseudomonadota</taxon>
        <taxon>Gammaproteobacteria</taxon>
        <taxon>Vibrionales</taxon>
        <taxon>Vibrionaceae</taxon>
        <taxon>Vibrio</taxon>
    </lineage>
</organism>
<dbReference type="OrthoDB" id="8707694at2"/>
<dbReference type="CDD" id="cd00198">
    <property type="entry name" value="vWFA"/>
    <property type="match status" value="1"/>
</dbReference>
<keyword evidence="3" id="KW-1185">Reference proteome</keyword>
<dbReference type="SUPFAM" id="SSF53300">
    <property type="entry name" value="vWA-like"/>
    <property type="match status" value="1"/>
</dbReference>
<dbReference type="InterPro" id="IPR028087">
    <property type="entry name" value="Tad_N"/>
</dbReference>
<name>A0A4Y3IRH8_9VIBR</name>
<dbReference type="SMART" id="SM00327">
    <property type="entry name" value="VWA"/>
    <property type="match status" value="1"/>
</dbReference>
<proteinExistence type="predicted"/>
<accession>A0A4Y3IRH8</accession>
<dbReference type="Proteomes" id="UP000318242">
    <property type="component" value="Unassembled WGS sequence"/>
</dbReference>
<sequence>MMKNLKTTFRTEKGLVSLLMVAALPVMLLLAGLTIDSGRAYLAKAKLFAAVDAAGIAAARAASLGESTAKKAAERYFSANIPTSFLEGNASLTGFQFDVDEWGNVTVDIQGDTTIPTVFISLIGITDWTVGAESRVIRRPVDISLVVDNSGSLRDVFDVVKSRSKAFLSHFNTEFDRVAISQFGYGGETVIPFNTSERKYSGTDVSDAIDAMTYRTDGNNHYTNTSEGTYQGYKEFDDSDPLSANLKVLVIFTDGAPNTFTHDFEISGYTYRSSISSTHDGGDEARGLWSATEMRDRIPYYYRSGGSWNYVSDDRGSSTDDNIYRYVSIDSNEKYTPDSTKNVSFPLLGGPRAGNSGYTAYSSKSGFEEKIKDISRDLPEKIAYKAREDGIYVFTLGLGDSLKDSMGHGTGEDMLYRMANDPRMLNRNATKDEFEEDQKQGLYCYAEDERDLGPCFDKMLDVIIRLTM</sequence>
<dbReference type="EMBL" id="BJLH01000012">
    <property type="protein sequence ID" value="GEA61484.1"/>
    <property type="molecule type" value="Genomic_DNA"/>
</dbReference>
<dbReference type="PROSITE" id="PS50234">
    <property type="entry name" value="VWFA"/>
    <property type="match status" value="1"/>
</dbReference>
<dbReference type="InterPro" id="IPR036465">
    <property type="entry name" value="vWFA_dom_sf"/>
</dbReference>
<dbReference type="AlphaFoldDB" id="A0A4Y3IRH8"/>
<dbReference type="InterPro" id="IPR002035">
    <property type="entry name" value="VWF_A"/>
</dbReference>
<protein>
    <recommendedName>
        <fullName evidence="1">VWFA domain-containing protein</fullName>
    </recommendedName>
</protein>
<reference evidence="2 3" key="1">
    <citation type="submission" date="2019-06" db="EMBL/GenBank/DDBJ databases">
        <title>Whole genome shotgun sequence of Vibrio comitans NBRC 102076.</title>
        <authorList>
            <person name="Hosoyama A."/>
            <person name="Uohara A."/>
            <person name="Ohji S."/>
            <person name="Ichikawa N."/>
        </authorList>
    </citation>
    <scope>NUCLEOTIDE SEQUENCE [LARGE SCALE GENOMIC DNA]</scope>
    <source>
        <strain evidence="2 3">NBRC 102076</strain>
    </source>
</reference>
<evidence type="ECO:0000313" key="2">
    <source>
        <dbReference type="EMBL" id="GEA61484.1"/>
    </source>
</evidence>